<keyword evidence="2" id="KW-0812">Transmembrane</keyword>
<dbReference type="InterPro" id="IPR036179">
    <property type="entry name" value="Ig-like_dom_sf"/>
</dbReference>
<comment type="caution">
    <text evidence="5">The sequence shown here is derived from an EMBL/GenBank/DDBJ whole genome shotgun (WGS) entry which is preliminary data.</text>
</comment>
<dbReference type="Gene3D" id="2.60.40.10">
    <property type="entry name" value="Immunoglobulins"/>
    <property type="match status" value="3"/>
</dbReference>
<keyword evidence="5" id="KW-0675">Receptor</keyword>
<accession>A0AAV1N4F6</accession>
<evidence type="ECO:0000256" key="2">
    <source>
        <dbReference type="SAM" id="Phobius"/>
    </source>
</evidence>
<feature type="compositionally biased region" description="Polar residues" evidence="1">
    <location>
        <begin position="347"/>
        <end position="358"/>
    </location>
</feature>
<dbReference type="SMART" id="SM00409">
    <property type="entry name" value="IG"/>
    <property type="match status" value="3"/>
</dbReference>
<dbReference type="InterPro" id="IPR003598">
    <property type="entry name" value="Ig_sub2"/>
</dbReference>
<feature type="transmembrane region" description="Helical" evidence="2">
    <location>
        <begin position="304"/>
        <end position="328"/>
    </location>
</feature>
<keyword evidence="2" id="KW-1133">Transmembrane helix</keyword>
<protein>
    <submittedName>
        <fullName evidence="5">B-cell receptor CD22</fullName>
    </submittedName>
</protein>
<dbReference type="Pfam" id="PF13927">
    <property type="entry name" value="Ig_3"/>
    <property type="match status" value="1"/>
</dbReference>
<keyword evidence="3" id="KW-0732">Signal</keyword>
<dbReference type="EMBL" id="CAWUFR010000016">
    <property type="protein sequence ID" value="CAK6954311.1"/>
    <property type="molecule type" value="Genomic_DNA"/>
</dbReference>
<keyword evidence="6" id="KW-1185">Reference proteome</keyword>
<dbReference type="InterPro" id="IPR007110">
    <property type="entry name" value="Ig-like_dom"/>
</dbReference>
<dbReference type="InterPro" id="IPR003599">
    <property type="entry name" value="Ig_sub"/>
</dbReference>
<dbReference type="Proteomes" id="UP001314229">
    <property type="component" value="Unassembled WGS sequence"/>
</dbReference>
<feature type="region of interest" description="Disordered" evidence="1">
    <location>
        <begin position="342"/>
        <end position="366"/>
    </location>
</feature>
<dbReference type="InterPro" id="IPR013106">
    <property type="entry name" value="Ig_V-set"/>
</dbReference>
<name>A0AAV1N4F6_SCOSC</name>
<reference evidence="5 6" key="1">
    <citation type="submission" date="2024-01" db="EMBL/GenBank/DDBJ databases">
        <authorList>
            <person name="Alioto T."/>
            <person name="Alioto T."/>
            <person name="Gomez Garrido J."/>
        </authorList>
    </citation>
    <scope>NUCLEOTIDE SEQUENCE [LARGE SCALE GENOMIC DNA]</scope>
</reference>
<feature type="domain" description="Ig-like" evidence="4">
    <location>
        <begin position="139"/>
        <end position="200"/>
    </location>
</feature>
<sequence length="366" mass="40786">MMESWIWIILVVMPGTLSAYSVTFETPNVCAVRGSSVEFRCSYNYTAAETVLKTEWSKGELKDGKWTRIELSKLILYENRTQYIGDQLHDCSLAIHDLQDNDTGYYYFRFDTERYGWRSKKSVYLYFTDLKARVNPNPVRRGDNVILECGTSCQLSTAVWFKDGHPVAKPEFQAQTEDAGKYSCAVKGQESVQSDPVALDVQSPPLNVSVELSQSGQLSEGSSVNLTCSSVANPAADNYTWYKSTGSPSSSSQLLQVGSGQVLSIPSVEASHTGLYLCQARNRLGENNSTKVLLTVDSSDIQRVILLVGIGVKVVIILLLPLVIVWIWRRCLKSAVDEEEHSHDYENISTQPAGQKNRVTQREMPA</sequence>
<dbReference type="CDD" id="cd00096">
    <property type="entry name" value="Ig"/>
    <property type="match status" value="1"/>
</dbReference>
<keyword evidence="2" id="KW-0472">Membrane</keyword>
<dbReference type="PANTHER" id="PTHR46013">
    <property type="entry name" value="VASCULAR CELL ADHESION MOLECULE 1"/>
    <property type="match status" value="1"/>
</dbReference>
<dbReference type="AlphaFoldDB" id="A0AAV1N4F6"/>
<evidence type="ECO:0000313" key="6">
    <source>
        <dbReference type="Proteomes" id="UP001314229"/>
    </source>
</evidence>
<evidence type="ECO:0000256" key="3">
    <source>
        <dbReference type="SAM" id="SignalP"/>
    </source>
</evidence>
<dbReference type="PANTHER" id="PTHR46013:SF4">
    <property type="entry name" value="B-CELL RECEPTOR CD22-RELATED"/>
    <property type="match status" value="1"/>
</dbReference>
<feature type="domain" description="Ig-like" evidence="4">
    <location>
        <begin position="204"/>
        <end position="295"/>
    </location>
</feature>
<proteinExistence type="predicted"/>
<organism evidence="5 6">
    <name type="scientific">Scomber scombrus</name>
    <name type="common">Atlantic mackerel</name>
    <name type="synonym">Scomber vernalis</name>
    <dbReference type="NCBI Taxonomy" id="13677"/>
    <lineage>
        <taxon>Eukaryota</taxon>
        <taxon>Metazoa</taxon>
        <taxon>Chordata</taxon>
        <taxon>Craniata</taxon>
        <taxon>Vertebrata</taxon>
        <taxon>Euteleostomi</taxon>
        <taxon>Actinopterygii</taxon>
        <taxon>Neopterygii</taxon>
        <taxon>Teleostei</taxon>
        <taxon>Neoteleostei</taxon>
        <taxon>Acanthomorphata</taxon>
        <taxon>Pelagiaria</taxon>
        <taxon>Scombriformes</taxon>
        <taxon>Scombridae</taxon>
        <taxon>Scomber</taxon>
    </lineage>
</organism>
<dbReference type="InterPro" id="IPR013783">
    <property type="entry name" value="Ig-like_fold"/>
</dbReference>
<dbReference type="SUPFAM" id="SSF48726">
    <property type="entry name" value="Immunoglobulin"/>
    <property type="match status" value="3"/>
</dbReference>
<feature type="signal peptide" evidence="3">
    <location>
        <begin position="1"/>
        <end position="19"/>
    </location>
</feature>
<dbReference type="PROSITE" id="PS50835">
    <property type="entry name" value="IG_LIKE"/>
    <property type="match status" value="2"/>
</dbReference>
<feature type="chain" id="PRO_5043696093" evidence="3">
    <location>
        <begin position="20"/>
        <end position="366"/>
    </location>
</feature>
<dbReference type="Pfam" id="PF07686">
    <property type="entry name" value="V-set"/>
    <property type="match status" value="1"/>
</dbReference>
<dbReference type="SMART" id="SM00408">
    <property type="entry name" value="IGc2"/>
    <property type="match status" value="2"/>
</dbReference>
<evidence type="ECO:0000313" key="5">
    <source>
        <dbReference type="EMBL" id="CAK6954311.1"/>
    </source>
</evidence>
<evidence type="ECO:0000256" key="1">
    <source>
        <dbReference type="SAM" id="MobiDB-lite"/>
    </source>
</evidence>
<gene>
    <name evidence="5" type="ORF">FSCOSCO3_A032383</name>
</gene>
<evidence type="ECO:0000259" key="4">
    <source>
        <dbReference type="PROSITE" id="PS50835"/>
    </source>
</evidence>